<evidence type="ECO:0000313" key="8">
    <source>
        <dbReference type="EMBL" id="RXI02344.1"/>
    </source>
</evidence>
<dbReference type="InterPro" id="IPR048800">
    <property type="entry name" value="Cac1-like_C"/>
</dbReference>
<dbReference type="STRING" id="3750.A0A498K7S1"/>
<feature type="region of interest" description="Disordered" evidence="5">
    <location>
        <begin position="1"/>
        <end position="36"/>
    </location>
</feature>
<evidence type="ECO:0000256" key="2">
    <source>
        <dbReference type="ARBA" id="ARBA00022763"/>
    </source>
</evidence>
<dbReference type="SMR" id="A0A498K7S1"/>
<keyword evidence="9" id="KW-1185">Reference proteome</keyword>
<organism evidence="8 9">
    <name type="scientific">Malus domestica</name>
    <name type="common">Apple</name>
    <name type="synonym">Pyrus malus</name>
    <dbReference type="NCBI Taxonomy" id="3750"/>
    <lineage>
        <taxon>Eukaryota</taxon>
        <taxon>Viridiplantae</taxon>
        <taxon>Streptophyta</taxon>
        <taxon>Embryophyta</taxon>
        <taxon>Tracheophyta</taxon>
        <taxon>Spermatophyta</taxon>
        <taxon>Magnoliopsida</taxon>
        <taxon>eudicotyledons</taxon>
        <taxon>Gunneridae</taxon>
        <taxon>Pentapetalae</taxon>
        <taxon>rosids</taxon>
        <taxon>fabids</taxon>
        <taxon>Rosales</taxon>
        <taxon>Rosaceae</taxon>
        <taxon>Amygdaloideae</taxon>
        <taxon>Maleae</taxon>
        <taxon>Malus</taxon>
    </lineage>
</organism>
<dbReference type="GO" id="GO:0033186">
    <property type="term" value="C:CAF-1 complex"/>
    <property type="evidence" value="ECO:0007669"/>
    <property type="project" value="TreeGrafter"/>
</dbReference>
<name>A0A498K7S1_MALDO</name>
<gene>
    <name evidence="8" type="ORF">DVH24_030273</name>
</gene>
<keyword evidence="3" id="KW-0234">DNA repair</keyword>
<dbReference type="PANTHER" id="PTHR15272">
    <property type="entry name" value="CHROMATIN ASSEMBLY FACTOR 1 SUBUNIT A CAF-1 SUBUNIT A"/>
    <property type="match status" value="1"/>
</dbReference>
<dbReference type="GO" id="GO:0006281">
    <property type="term" value="P:DNA repair"/>
    <property type="evidence" value="ECO:0007669"/>
    <property type="project" value="UniProtKB-KW"/>
</dbReference>
<evidence type="ECO:0000313" key="9">
    <source>
        <dbReference type="Proteomes" id="UP000290289"/>
    </source>
</evidence>
<feature type="compositionally biased region" description="Acidic residues" evidence="5">
    <location>
        <begin position="528"/>
        <end position="544"/>
    </location>
</feature>
<comment type="caution">
    <text evidence="8">The sequence shown here is derived from an EMBL/GenBank/DDBJ whole genome shotgun (WGS) entry which is preliminary data.</text>
</comment>
<feature type="domain" description="Chromatin assembly factor 1 subunit A dimerization" evidence="6">
    <location>
        <begin position="494"/>
        <end position="560"/>
    </location>
</feature>
<keyword evidence="2" id="KW-0227">DNA damage</keyword>
<feature type="region of interest" description="Disordered" evidence="5">
    <location>
        <begin position="260"/>
        <end position="335"/>
    </location>
</feature>
<accession>A0A498K7S1</accession>
<evidence type="ECO:0000259" key="6">
    <source>
        <dbReference type="Pfam" id="PF12253"/>
    </source>
</evidence>
<feature type="compositionally biased region" description="Polar residues" evidence="5">
    <location>
        <begin position="818"/>
        <end position="828"/>
    </location>
</feature>
<protein>
    <recommendedName>
        <fullName evidence="10">Chromatin assembly factor 1 subunit FAS1</fullName>
    </recommendedName>
</protein>
<dbReference type="AlphaFoldDB" id="A0A498K7S1"/>
<feature type="compositionally biased region" description="Acidic residues" evidence="5">
    <location>
        <begin position="551"/>
        <end position="560"/>
    </location>
</feature>
<evidence type="ECO:0000256" key="5">
    <source>
        <dbReference type="SAM" id="MobiDB-lite"/>
    </source>
</evidence>
<dbReference type="GO" id="GO:0005634">
    <property type="term" value="C:nucleus"/>
    <property type="evidence" value="ECO:0007669"/>
    <property type="project" value="UniProtKB-SubCell"/>
</dbReference>
<feature type="region of interest" description="Disordered" evidence="5">
    <location>
        <begin position="813"/>
        <end position="843"/>
    </location>
</feature>
<comment type="subcellular location">
    <subcellularLocation>
        <location evidence="1">Nucleus</location>
    </subcellularLocation>
</comment>
<feature type="compositionally biased region" description="Acidic residues" evidence="5">
    <location>
        <begin position="567"/>
        <end position="577"/>
    </location>
</feature>
<evidence type="ECO:0000259" key="7">
    <source>
        <dbReference type="Pfam" id="PF21796"/>
    </source>
</evidence>
<dbReference type="InterPro" id="IPR022043">
    <property type="entry name" value="CAF1A_DD"/>
</dbReference>
<proteinExistence type="predicted"/>
<dbReference type="EMBL" id="RDQH01000330">
    <property type="protein sequence ID" value="RXI02344.1"/>
    <property type="molecule type" value="Genomic_DNA"/>
</dbReference>
<dbReference type="Pfam" id="PF12253">
    <property type="entry name" value="CAF1A_dimeriz"/>
    <property type="match status" value="1"/>
</dbReference>
<dbReference type="PANTHER" id="PTHR15272:SF0">
    <property type="entry name" value="CHROMATIN ASSEMBLY FACTOR 1 SUBUNIT A"/>
    <property type="match status" value="1"/>
</dbReference>
<keyword evidence="4" id="KW-0539">Nucleus</keyword>
<dbReference type="Pfam" id="PF21796">
    <property type="entry name" value="Cac1_C"/>
    <property type="match status" value="1"/>
</dbReference>
<sequence length="843" mass="96113">MTCEAAVIDGGNDPSSQKSTNQDRVRKTQKRKRASLDPERLGVEAKSIKVQSFRKQLDGLFGYYKEVMGQKLDLDPKQCVNNVNSIIGALIEESGLPLSKLVEEVFDKVKNRNEVFGNVTLAYVKSIVLFVGQRVMYGVPNVDADVLEDESESCLWCWETRDVKLMPASVRGVLNIRRTCRRKIHERITAVSGMTMALQNPENDQNYIHYLMKASEQLDKALSEEKIRSLIDRLSVKNGADVAKKEAKREEKLLIKQMERDKREAEKEKKRLERERQKEELQSEKQLKRLQGESEKDEKRREKEESEMRKLQRKQQEDAEREQRRREKEEAELKKKLSIKKQASIMERFVKRSKPIVACQNDQFLTKAIVSESLGKNSESMPDVVTQSMDHTLSSNMEISADDIRRSHLSSWCHIGYVIRSNRSQHWGRRQKPKTELFKELKLTTSKELVHGDDLNTEKLADRWGEEVCNDKSCQTNTDCSLADVKRCKLGKQLFQFDKSCRPAFYGIWPKKSHVVGPCHPFRKDPDLDYDVDSDEEWEEEEPGENLSDCDKDDEEESLEEGCSKPDDEDESEDDFFVPDGYLSENEGVQVDRMETDTTFEETRSSLSIKQDLESEKFSILLRQQKYLGNLTERALQKNQPLIISNMAHDKVSLLKADDLNGTLKLEQMCLQALSIHVFPGRSPVEISVDGIQEDDQEVCLSIGNRCSKSTSSVTVIPESDLPAIVSVIQSCSQSINKVLQTLQHNFPAVSKSQLRNKVREISNFVDSRWQVKKEILDKVGLSISPGICDSVQMEKSAGRSKNIATFFSKRCLPPTGKSFTPNENSPQVAGKASSVEGDQSCT</sequence>
<evidence type="ECO:0000256" key="4">
    <source>
        <dbReference type="ARBA" id="ARBA00023242"/>
    </source>
</evidence>
<reference evidence="8 9" key="1">
    <citation type="submission" date="2018-10" db="EMBL/GenBank/DDBJ databases">
        <title>A high-quality apple genome assembly.</title>
        <authorList>
            <person name="Hu J."/>
        </authorList>
    </citation>
    <scope>NUCLEOTIDE SEQUENCE [LARGE SCALE GENOMIC DNA]</scope>
    <source>
        <strain evidence="9">cv. HFTH1</strain>
        <tissue evidence="8">Young leaf</tissue>
    </source>
</reference>
<feature type="region of interest" description="Disordered" evidence="5">
    <location>
        <begin position="527"/>
        <end position="581"/>
    </location>
</feature>
<dbReference type="Proteomes" id="UP000290289">
    <property type="component" value="Chromosome 4"/>
</dbReference>
<feature type="domain" description="Chromatin assembly factor 1 subunit Cac1-like C-terminal" evidence="7">
    <location>
        <begin position="722"/>
        <end position="772"/>
    </location>
</feature>
<evidence type="ECO:0008006" key="10">
    <source>
        <dbReference type="Google" id="ProtNLM"/>
    </source>
</evidence>
<evidence type="ECO:0000256" key="3">
    <source>
        <dbReference type="ARBA" id="ARBA00023204"/>
    </source>
</evidence>
<evidence type="ECO:0000256" key="1">
    <source>
        <dbReference type="ARBA" id="ARBA00004123"/>
    </source>
</evidence>
<dbReference type="GO" id="GO:0006334">
    <property type="term" value="P:nucleosome assembly"/>
    <property type="evidence" value="ECO:0007669"/>
    <property type="project" value="TreeGrafter"/>
</dbReference>